<evidence type="ECO:0000256" key="6">
    <source>
        <dbReference type="ARBA" id="ARBA00022989"/>
    </source>
</evidence>
<dbReference type="SUPFAM" id="SSF51735">
    <property type="entry name" value="NAD(P)-binding Rossmann-fold domains"/>
    <property type="match status" value="1"/>
</dbReference>
<dbReference type="Pfam" id="PF03015">
    <property type="entry name" value="Sterile"/>
    <property type="match status" value="1"/>
</dbReference>
<dbReference type="PANTHER" id="PTHR11011">
    <property type="entry name" value="MALE STERILITY PROTEIN 2-RELATED"/>
    <property type="match status" value="1"/>
</dbReference>
<dbReference type="InterPro" id="IPR026055">
    <property type="entry name" value="FAR"/>
</dbReference>
<dbReference type="GO" id="GO:0016020">
    <property type="term" value="C:membrane"/>
    <property type="evidence" value="ECO:0007669"/>
    <property type="project" value="UniProtKB-SubCell"/>
</dbReference>
<dbReference type="GO" id="GO:0035336">
    <property type="term" value="P:long-chain fatty-acyl-CoA metabolic process"/>
    <property type="evidence" value="ECO:0007669"/>
    <property type="project" value="TreeGrafter"/>
</dbReference>
<keyword evidence="7 10" id="KW-0443">Lipid metabolism</keyword>
<evidence type="ECO:0000259" key="12">
    <source>
        <dbReference type="Pfam" id="PF07993"/>
    </source>
</evidence>
<dbReference type="CDD" id="cd05236">
    <property type="entry name" value="FAR-N_SDR_e"/>
    <property type="match status" value="1"/>
</dbReference>
<evidence type="ECO:0000313" key="13">
    <source>
        <dbReference type="EMBL" id="SSX30233.1"/>
    </source>
</evidence>
<dbReference type="FunFam" id="3.40.50.720:FF:000143">
    <property type="entry name" value="Fatty acyl-CoA reductase"/>
    <property type="match status" value="1"/>
</dbReference>
<proteinExistence type="inferred from homology"/>
<evidence type="ECO:0000256" key="9">
    <source>
        <dbReference type="ARBA" id="ARBA00052530"/>
    </source>
</evidence>
<dbReference type="PANTHER" id="PTHR11011:SF24">
    <property type="entry name" value="FATTY ACYL-COA REDUCTASE"/>
    <property type="match status" value="1"/>
</dbReference>
<reference evidence="13" key="1">
    <citation type="submission" date="2018-07" db="EMBL/GenBank/DDBJ databases">
        <authorList>
            <person name="Quirk P.G."/>
            <person name="Krulwich T.A."/>
        </authorList>
    </citation>
    <scope>NUCLEOTIDE SEQUENCE</scope>
</reference>
<comment type="similarity">
    <text evidence="2 10">Belongs to the fatty acyl-CoA reductase family.</text>
</comment>
<feature type="transmembrane region" description="Helical" evidence="10">
    <location>
        <begin position="524"/>
        <end position="544"/>
    </location>
</feature>
<dbReference type="CDD" id="cd09071">
    <property type="entry name" value="FAR_C"/>
    <property type="match status" value="1"/>
</dbReference>
<comment type="function">
    <text evidence="10">Catalyzes the reduction of fatty acyl-CoA to fatty alcohols.</text>
</comment>
<dbReference type="GO" id="GO:0080019">
    <property type="term" value="F:alcohol-forming very long-chain fatty acyl-CoA reductase activity"/>
    <property type="evidence" value="ECO:0007669"/>
    <property type="project" value="InterPro"/>
</dbReference>
<dbReference type="InterPro" id="IPR013120">
    <property type="entry name" value="FAR_NAD-bd"/>
</dbReference>
<dbReference type="EMBL" id="UFQT01001371">
    <property type="protein sequence ID" value="SSX30233.1"/>
    <property type="molecule type" value="Genomic_DNA"/>
</dbReference>
<keyword evidence="6 10" id="KW-1133">Transmembrane helix</keyword>
<evidence type="ECO:0000256" key="10">
    <source>
        <dbReference type="RuleBase" id="RU363097"/>
    </source>
</evidence>
<gene>
    <name evidence="13" type="primary">CSON002211</name>
</gene>
<protein>
    <recommendedName>
        <fullName evidence="10">Fatty acyl-CoA reductase</fullName>
        <ecNumber evidence="10">1.2.1.84</ecNumber>
    </recommendedName>
</protein>
<dbReference type="EC" id="1.2.1.84" evidence="10"/>
<evidence type="ECO:0000256" key="7">
    <source>
        <dbReference type="ARBA" id="ARBA00023098"/>
    </source>
</evidence>
<organism evidence="13">
    <name type="scientific">Culicoides sonorensis</name>
    <name type="common">Biting midge</name>
    <dbReference type="NCBI Taxonomy" id="179676"/>
    <lineage>
        <taxon>Eukaryota</taxon>
        <taxon>Metazoa</taxon>
        <taxon>Ecdysozoa</taxon>
        <taxon>Arthropoda</taxon>
        <taxon>Hexapoda</taxon>
        <taxon>Insecta</taxon>
        <taxon>Pterygota</taxon>
        <taxon>Neoptera</taxon>
        <taxon>Endopterygota</taxon>
        <taxon>Diptera</taxon>
        <taxon>Nematocera</taxon>
        <taxon>Chironomoidea</taxon>
        <taxon>Ceratopogonidae</taxon>
        <taxon>Ceratopogoninae</taxon>
        <taxon>Culicoides</taxon>
        <taxon>Monoculicoides</taxon>
    </lineage>
</organism>
<evidence type="ECO:0000256" key="8">
    <source>
        <dbReference type="ARBA" id="ARBA00023136"/>
    </source>
</evidence>
<dbReference type="VEuPathDB" id="VectorBase:CSON002211"/>
<evidence type="ECO:0000256" key="2">
    <source>
        <dbReference type="ARBA" id="ARBA00005928"/>
    </source>
</evidence>
<evidence type="ECO:0000256" key="3">
    <source>
        <dbReference type="ARBA" id="ARBA00022516"/>
    </source>
</evidence>
<dbReference type="GO" id="GO:0102965">
    <property type="term" value="F:alcohol-forming long-chain fatty acyl-CoA reductase activity"/>
    <property type="evidence" value="ECO:0007669"/>
    <property type="project" value="UniProtKB-EC"/>
</dbReference>
<keyword evidence="5 10" id="KW-0521">NADP</keyword>
<accession>A0A336MN30</accession>
<feature type="domain" description="Thioester reductase (TE)" evidence="12">
    <location>
        <begin position="66"/>
        <end position="335"/>
    </location>
</feature>
<evidence type="ECO:0000256" key="1">
    <source>
        <dbReference type="ARBA" id="ARBA00004141"/>
    </source>
</evidence>
<evidence type="ECO:0000256" key="5">
    <source>
        <dbReference type="ARBA" id="ARBA00022857"/>
    </source>
</evidence>
<keyword evidence="8 10" id="KW-0472">Membrane</keyword>
<keyword evidence="10" id="KW-0560">Oxidoreductase</keyword>
<keyword evidence="4 10" id="KW-0812">Transmembrane</keyword>
<dbReference type="AlphaFoldDB" id="A0A336MN30"/>
<dbReference type="Gene3D" id="3.40.50.720">
    <property type="entry name" value="NAD(P)-binding Rossmann-like Domain"/>
    <property type="match status" value="1"/>
</dbReference>
<evidence type="ECO:0000259" key="11">
    <source>
        <dbReference type="Pfam" id="PF03015"/>
    </source>
</evidence>
<feature type="domain" description="Fatty acyl-CoA reductase C-terminal" evidence="11">
    <location>
        <begin position="407"/>
        <end position="500"/>
    </location>
</feature>
<dbReference type="InterPro" id="IPR036291">
    <property type="entry name" value="NAD(P)-bd_dom_sf"/>
</dbReference>
<dbReference type="Pfam" id="PF07993">
    <property type="entry name" value="NAD_binding_4"/>
    <property type="match status" value="1"/>
</dbReference>
<comment type="catalytic activity">
    <reaction evidence="9 10">
        <text>a long-chain fatty acyl-CoA + 2 NADPH + 2 H(+) = a long-chain primary fatty alcohol + 2 NADP(+) + CoA</text>
        <dbReference type="Rhea" id="RHEA:52716"/>
        <dbReference type="ChEBI" id="CHEBI:15378"/>
        <dbReference type="ChEBI" id="CHEBI:57287"/>
        <dbReference type="ChEBI" id="CHEBI:57783"/>
        <dbReference type="ChEBI" id="CHEBI:58349"/>
        <dbReference type="ChEBI" id="CHEBI:77396"/>
        <dbReference type="ChEBI" id="CHEBI:83139"/>
        <dbReference type="EC" id="1.2.1.84"/>
    </reaction>
</comment>
<dbReference type="GO" id="GO:0005777">
    <property type="term" value="C:peroxisome"/>
    <property type="evidence" value="ECO:0007669"/>
    <property type="project" value="TreeGrafter"/>
</dbReference>
<name>A0A336MN30_CULSO</name>
<keyword evidence="3 10" id="KW-0444">Lipid biosynthesis</keyword>
<dbReference type="OMA" id="MENNANV"/>
<comment type="subcellular location">
    <subcellularLocation>
        <location evidence="1">Membrane</location>
        <topology evidence="1">Multi-pass membrane protein</topology>
    </subcellularLocation>
</comment>
<sequence length="556" mass="63855">MHAFLKSEQKSDAKKLAFANEIKKKRQQIDEFHVDFIKDGVLFDTKSRDPNRPSIPEFFKGRDIFITGGTGFMGKVLIEKLVRSCPDINRIFVLMRGKRGKNVQERLEELKNLPLFELLRTTQPKLLEKIIPVEGDVTELQLGLSPESLKSMENVSVIFHAAASVRFDDTLQYAIILNTRGTREVMRFGETLKKIKVILHVSTTYCNIKSKTVKEEIYPPLADWKKSIKIAETIDPYILDILGPKYTRYMPNTYTFSKNLSEQIINDYKERLPVICFRPSIVISTMKDPFPGWIDNFNGPVGLLVGCGMGITRTMYCNKDNIADFTPVDVSIKAMIVAAWKRAIDGDTKKLPVYNSSTSTIRQISMEGIVMSAKDLSENMPLEKMIWAPGGSIAMLRITNFIKTILFHIMPAVLIDYGLKLTGRAPFVLGLQRKVYNANCALEYFILNNWKFLNVNFLSLDNEIKEEDVRDFHYTDFVQFDMMLYLKNCILGGKRYLLGEKDENIPYAKANYEMMKKLDFTVKATIFLVIFYFTVIHYDCVGIFRKFVLEIFGLTK</sequence>
<evidence type="ECO:0000256" key="4">
    <source>
        <dbReference type="ARBA" id="ARBA00022692"/>
    </source>
</evidence>
<dbReference type="InterPro" id="IPR033640">
    <property type="entry name" value="FAR_C"/>
</dbReference>